<gene>
    <name evidence="1" type="ORF">KIH74_06025</name>
</gene>
<comment type="caution">
    <text evidence="1">The sequence shown here is derived from an EMBL/GenBank/DDBJ whole genome shotgun (WGS) entry which is preliminary data.</text>
</comment>
<evidence type="ECO:0008006" key="3">
    <source>
        <dbReference type="Google" id="ProtNLM"/>
    </source>
</evidence>
<name>A0ABS5TCA1_9ACTN</name>
<organism evidence="1 2">
    <name type="scientific">Kineosporia corallincola</name>
    <dbReference type="NCBI Taxonomy" id="2835133"/>
    <lineage>
        <taxon>Bacteria</taxon>
        <taxon>Bacillati</taxon>
        <taxon>Actinomycetota</taxon>
        <taxon>Actinomycetes</taxon>
        <taxon>Kineosporiales</taxon>
        <taxon>Kineosporiaceae</taxon>
        <taxon>Kineosporia</taxon>
    </lineage>
</organism>
<dbReference type="EMBL" id="JAHBAY010000002">
    <property type="protein sequence ID" value="MBT0768473.1"/>
    <property type="molecule type" value="Genomic_DNA"/>
</dbReference>
<protein>
    <recommendedName>
        <fullName evidence="3">Lipoprotein</fullName>
    </recommendedName>
</protein>
<evidence type="ECO:0000313" key="1">
    <source>
        <dbReference type="EMBL" id="MBT0768473.1"/>
    </source>
</evidence>
<keyword evidence="2" id="KW-1185">Reference proteome</keyword>
<proteinExistence type="predicted"/>
<dbReference type="RefSeq" id="WP_214154767.1">
    <property type="nucleotide sequence ID" value="NZ_JAHBAY010000002.1"/>
</dbReference>
<evidence type="ECO:0000313" key="2">
    <source>
        <dbReference type="Proteomes" id="UP001197247"/>
    </source>
</evidence>
<sequence length="281" mass="30010">MESTTGRRQTAATSGLLALVLSGAGLHDGLHNGPNSARGERVRATSEVIRVRPTLPSDATLRLLGVSDGRAAVVRDGGTLMTGQVSDPGRLSVVGRHDQDAYGPDDLTGDVLRWAQNVEYGRWLLHTVNLATGERSSRETEDVPLGWTPHGWLGLHGETLSEHRDEGTEQVLLKGIPEDALLGPEAVGDGERTLVSYSLRSPGEDEEFMVSRRTVLITDDGRTVEKLAEMADDGTGVGVLDMALTPHSEVWIGYGRTGPGTFAVTAHRRERAGGTVHDLGA</sequence>
<accession>A0ABS5TCA1</accession>
<reference evidence="1 2" key="1">
    <citation type="submission" date="2021-05" db="EMBL/GenBank/DDBJ databases">
        <title>Kineosporia and Streptomyces sp. nov. two new marine actinobacteria isolated from Coral.</title>
        <authorList>
            <person name="Buangrab K."/>
            <person name="Sutthacheep M."/>
            <person name="Yeemin T."/>
            <person name="Harunari E."/>
            <person name="Igarashi Y."/>
            <person name="Kanchanasin P."/>
            <person name="Tanasupawat S."/>
            <person name="Phongsopitanun W."/>
        </authorList>
    </citation>
    <scope>NUCLEOTIDE SEQUENCE [LARGE SCALE GENOMIC DNA]</scope>
    <source>
        <strain evidence="1 2">J2-2</strain>
    </source>
</reference>
<dbReference type="Proteomes" id="UP001197247">
    <property type="component" value="Unassembled WGS sequence"/>
</dbReference>